<protein>
    <submittedName>
        <fullName evidence="7">Glycosyltransferase</fullName>
    </submittedName>
</protein>
<accession>A0A3E0W9A1</accession>
<evidence type="ECO:0000313" key="7">
    <source>
        <dbReference type="EMBL" id="RFA25626.1"/>
    </source>
</evidence>
<dbReference type="Proteomes" id="UP000257080">
    <property type="component" value="Unassembled WGS sequence"/>
</dbReference>
<dbReference type="AlphaFoldDB" id="A0A3E0W9A1"/>
<sequence>MSENPPATGPLAAPVEVAVITLFSAARLTHALNQFTLLAGGTGRLVVAVWLDEAEAPVVDGVTVIRVPPGREGLRLAAGRNAGAAEALRRGARLLVFLDADCLPGPELLERYAEARYEHPESVLCGPVTYLPEGAAPRTPDGLRAATAPHAARPSLPPGETRAATSDEQRLFWSLSFACSPQAWVRSQGFDETYEGYGAEDTDFASRLQQRGIELRWVGGAHAYHQYHPTSSPPIQHLDDILRNGALYRDRWGSWPMEGWLKAFEEADVIRLRHGSWEKTRP</sequence>
<dbReference type="Gene3D" id="3.90.550.10">
    <property type="entry name" value="Spore Coat Polysaccharide Biosynthesis Protein SpsA, Chain A"/>
    <property type="match status" value="1"/>
</dbReference>
<comment type="similarity">
    <text evidence="2">Belongs to the glycosyltransferase 2 family.</text>
</comment>
<dbReference type="GO" id="GO:0016757">
    <property type="term" value="F:glycosyltransferase activity"/>
    <property type="evidence" value="ECO:0007669"/>
    <property type="project" value="UniProtKB-KW"/>
</dbReference>
<dbReference type="EMBL" id="NBXE01000030">
    <property type="protein sequence ID" value="RFA25626.1"/>
    <property type="molecule type" value="Genomic_DNA"/>
</dbReference>
<keyword evidence="3" id="KW-0328">Glycosyltransferase</keyword>
<evidence type="ECO:0000313" key="8">
    <source>
        <dbReference type="Proteomes" id="UP000257080"/>
    </source>
</evidence>
<feature type="domain" description="Galactosyltransferase C-terminal" evidence="6">
    <location>
        <begin position="175"/>
        <end position="228"/>
    </location>
</feature>
<name>A0A3E0W9A1_9MICO</name>
<comment type="pathway">
    <text evidence="1">Cell wall biogenesis; cell wall polysaccharide biosynthesis.</text>
</comment>
<evidence type="ECO:0000256" key="5">
    <source>
        <dbReference type="SAM" id="MobiDB-lite"/>
    </source>
</evidence>
<dbReference type="Pfam" id="PF02709">
    <property type="entry name" value="Glyco_transf_7C"/>
    <property type="match status" value="1"/>
</dbReference>
<dbReference type="OrthoDB" id="6653642at2"/>
<dbReference type="InterPro" id="IPR027791">
    <property type="entry name" value="Galactosyl_T_C"/>
</dbReference>
<dbReference type="RefSeq" id="WP_116419386.1">
    <property type="nucleotide sequence ID" value="NZ_NBXC01000025.1"/>
</dbReference>
<dbReference type="InterPro" id="IPR029044">
    <property type="entry name" value="Nucleotide-diphossugar_trans"/>
</dbReference>
<reference evidence="7 8" key="1">
    <citation type="submission" date="2017-04" db="EMBL/GenBank/DDBJ databases">
        <title>Comparative genome analysis of Subtercola boreus.</title>
        <authorList>
            <person name="Cho Y.-J."/>
            <person name="Cho A."/>
            <person name="Kim O.-S."/>
            <person name="Lee J.-I."/>
        </authorList>
    </citation>
    <scope>NUCLEOTIDE SEQUENCE [LARGE SCALE GENOMIC DNA]</scope>
    <source>
        <strain evidence="7 8">P28004</strain>
    </source>
</reference>
<dbReference type="PANTHER" id="PTHR43179">
    <property type="entry name" value="RHAMNOSYLTRANSFERASE WBBL"/>
    <property type="match status" value="1"/>
</dbReference>
<keyword evidence="4 7" id="KW-0808">Transferase</keyword>
<feature type="region of interest" description="Disordered" evidence="5">
    <location>
        <begin position="136"/>
        <end position="163"/>
    </location>
</feature>
<evidence type="ECO:0000256" key="3">
    <source>
        <dbReference type="ARBA" id="ARBA00022676"/>
    </source>
</evidence>
<proteinExistence type="inferred from homology"/>
<evidence type="ECO:0000256" key="4">
    <source>
        <dbReference type="ARBA" id="ARBA00022679"/>
    </source>
</evidence>
<gene>
    <name evidence="7" type="ORF">B7R25_12980</name>
</gene>
<evidence type="ECO:0000256" key="2">
    <source>
        <dbReference type="ARBA" id="ARBA00006739"/>
    </source>
</evidence>
<evidence type="ECO:0000259" key="6">
    <source>
        <dbReference type="Pfam" id="PF02709"/>
    </source>
</evidence>
<dbReference type="PANTHER" id="PTHR43179:SF12">
    <property type="entry name" value="GALACTOFURANOSYLTRANSFERASE GLFT2"/>
    <property type="match status" value="1"/>
</dbReference>
<dbReference type="SUPFAM" id="SSF53448">
    <property type="entry name" value="Nucleotide-diphospho-sugar transferases"/>
    <property type="match status" value="1"/>
</dbReference>
<organism evidence="7 8">
    <name type="scientific">Subtercola boreus</name>
    <dbReference type="NCBI Taxonomy" id="120213"/>
    <lineage>
        <taxon>Bacteria</taxon>
        <taxon>Bacillati</taxon>
        <taxon>Actinomycetota</taxon>
        <taxon>Actinomycetes</taxon>
        <taxon>Micrococcales</taxon>
        <taxon>Microbacteriaceae</taxon>
        <taxon>Subtercola</taxon>
    </lineage>
</organism>
<comment type="caution">
    <text evidence="7">The sequence shown here is derived from an EMBL/GenBank/DDBJ whole genome shotgun (WGS) entry which is preliminary data.</text>
</comment>
<evidence type="ECO:0000256" key="1">
    <source>
        <dbReference type="ARBA" id="ARBA00004776"/>
    </source>
</evidence>